<dbReference type="SUPFAM" id="SSF52283">
    <property type="entry name" value="Formate/glycerate dehydrogenase catalytic domain-like"/>
    <property type="match status" value="1"/>
</dbReference>
<feature type="domain" description="D-isomer specific 2-hydroxyacid dehydrogenase NAD-binding" evidence="6">
    <location>
        <begin position="103"/>
        <end position="289"/>
    </location>
</feature>
<accession>A0A3N2BGE0</accession>
<dbReference type="Gene3D" id="3.40.50.720">
    <property type="entry name" value="NAD(P)-binding Rossmann-like Domain"/>
    <property type="match status" value="2"/>
</dbReference>
<gene>
    <name evidence="7" type="ORF">EDD31_2523</name>
</gene>
<dbReference type="GO" id="GO:0005829">
    <property type="term" value="C:cytosol"/>
    <property type="evidence" value="ECO:0007669"/>
    <property type="project" value="TreeGrafter"/>
</dbReference>
<dbReference type="SUPFAM" id="SSF51735">
    <property type="entry name" value="NAD(P)-binding Rossmann-fold domains"/>
    <property type="match status" value="1"/>
</dbReference>
<dbReference type="OrthoDB" id="4324715at2"/>
<name>A0A3N2BGE0_9MICO</name>
<dbReference type="AlphaFoldDB" id="A0A3N2BGE0"/>
<dbReference type="EMBL" id="RKHK01000001">
    <property type="protein sequence ID" value="ROR74124.1"/>
    <property type="molecule type" value="Genomic_DNA"/>
</dbReference>
<evidence type="ECO:0000256" key="4">
    <source>
        <dbReference type="RuleBase" id="RU003719"/>
    </source>
</evidence>
<dbReference type="PANTHER" id="PTHR10996">
    <property type="entry name" value="2-HYDROXYACID DEHYDROGENASE-RELATED"/>
    <property type="match status" value="1"/>
</dbReference>
<evidence type="ECO:0000313" key="8">
    <source>
        <dbReference type="Proteomes" id="UP000280668"/>
    </source>
</evidence>
<proteinExistence type="inferred from homology"/>
<evidence type="ECO:0000256" key="1">
    <source>
        <dbReference type="ARBA" id="ARBA00005854"/>
    </source>
</evidence>
<evidence type="ECO:0000259" key="5">
    <source>
        <dbReference type="Pfam" id="PF00389"/>
    </source>
</evidence>
<dbReference type="PANTHER" id="PTHR10996:SF178">
    <property type="entry name" value="2-HYDROXYACID DEHYDROGENASE YGL185C-RELATED"/>
    <property type="match status" value="1"/>
</dbReference>
<evidence type="ECO:0000256" key="3">
    <source>
        <dbReference type="ARBA" id="ARBA00023027"/>
    </source>
</evidence>
<dbReference type="InterPro" id="IPR036291">
    <property type="entry name" value="NAD(P)-bd_dom_sf"/>
</dbReference>
<reference evidence="7 8" key="1">
    <citation type="submission" date="2018-11" db="EMBL/GenBank/DDBJ databases">
        <title>Sequencing the genomes of 1000 actinobacteria strains.</title>
        <authorList>
            <person name="Klenk H.-P."/>
        </authorList>
    </citation>
    <scope>NUCLEOTIDE SEQUENCE [LARGE SCALE GENOMIC DNA]</scope>
    <source>
        <strain evidence="7 8">DSM 11294</strain>
    </source>
</reference>
<dbReference type="GO" id="GO:0051287">
    <property type="term" value="F:NAD binding"/>
    <property type="evidence" value="ECO:0007669"/>
    <property type="project" value="InterPro"/>
</dbReference>
<dbReference type="InterPro" id="IPR006139">
    <property type="entry name" value="D-isomer_2_OHA_DH_cat_dom"/>
</dbReference>
<keyword evidence="2 4" id="KW-0560">Oxidoreductase</keyword>
<dbReference type="Pfam" id="PF02826">
    <property type="entry name" value="2-Hacid_dh_C"/>
    <property type="match status" value="1"/>
</dbReference>
<sequence length="324" mass="34430">MKVLVKDAALAAHWETFLAALPPEAEAHLATSEAEAADLIRDAEVFVGSTLPQHLAARAGRLRLVHAVGAGLDGIDRSALGEHVLAANTFHHESSIAEHIAAALVMLRRGTLHQDARLRVGQWSSPIYDATMAQARTLRGSTITFLGFGHIGQAAWQVLRAFGMRGRAITRTGAVNAADHGLEAVAPVAALEEHLTSSDVLVVSIPLNEATRGSITSRELDLLGTDGLLVNVARGPIVHEGDLYAALRDRRIAGAVLDVWYRYPGPDGRGLPANEPFGALPNVLLTPHSSGITADTFLGRLGDIAENITRLAEGRPLKNLVETT</sequence>
<evidence type="ECO:0000259" key="6">
    <source>
        <dbReference type="Pfam" id="PF02826"/>
    </source>
</evidence>
<feature type="domain" description="D-isomer specific 2-hydroxyacid dehydrogenase catalytic" evidence="5">
    <location>
        <begin position="24"/>
        <end position="321"/>
    </location>
</feature>
<comment type="caution">
    <text evidence="7">The sequence shown here is derived from an EMBL/GenBank/DDBJ whole genome shotgun (WGS) entry which is preliminary data.</text>
</comment>
<dbReference type="CDD" id="cd12165">
    <property type="entry name" value="2-Hacid_dh_6"/>
    <property type="match status" value="1"/>
</dbReference>
<dbReference type="GO" id="GO:0016618">
    <property type="term" value="F:hydroxypyruvate reductase [NAD(P)H] activity"/>
    <property type="evidence" value="ECO:0007669"/>
    <property type="project" value="TreeGrafter"/>
</dbReference>
<dbReference type="Proteomes" id="UP000280668">
    <property type="component" value="Unassembled WGS sequence"/>
</dbReference>
<organism evidence="7 8">
    <name type="scientific">Bogoriella caseilytica</name>
    <dbReference type="NCBI Taxonomy" id="56055"/>
    <lineage>
        <taxon>Bacteria</taxon>
        <taxon>Bacillati</taxon>
        <taxon>Actinomycetota</taxon>
        <taxon>Actinomycetes</taxon>
        <taxon>Micrococcales</taxon>
        <taxon>Bogoriellaceae</taxon>
        <taxon>Bogoriella</taxon>
    </lineage>
</organism>
<comment type="similarity">
    <text evidence="1 4">Belongs to the D-isomer specific 2-hydroxyacid dehydrogenase family.</text>
</comment>
<dbReference type="GO" id="GO:0030267">
    <property type="term" value="F:glyoxylate reductase (NADPH) activity"/>
    <property type="evidence" value="ECO:0007669"/>
    <property type="project" value="TreeGrafter"/>
</dbReference>
<keyword evidence="8" id="KW-1185">Reference proteome</keyword>
<dbReference type="Pfam" id="PF00389">
    <property type="entry name" value="2-Hacid_dh"/>
    <property type="match status" value="1"/>
</dbReference>
<keyword evidence="3" id="KW-0520">NAD</keyword>
<evidence type="ECO:0000313" key="7">
    <source>
        <dbReference type="EMBL" id="ROR74124.1"/>
    </source>
</evidence>
<protein>
    <submittedName>
        <fullName evidence="7">Phosphoglycerate dehydrogenase-like enzyme</fullName>
    </submittedName>
</protein>
<dbReference type="RefSeq" id="WP_123304452.1">
    <property type="nucleotide sequence ID" value="NZ_RKHK01000001.1"/>
</dbReference>
<dbReference type="InterPro" id="IPR050223">
    <property type="entry name" value="D-isomer_2-hydroxyacid_DH"/>
</dbReference>
<evidence type="ECO:0000256" key="2">
    <source>
        <dbReference type="ARBA" id="ARBA00023002"/>
    </source>
</evidence>
<dbReference type="InterPro" id="IPR006140">
    <property type="entry name" value="D-isomer_DH_NAD-bd"/>
</dbReference>